<sequence length="266" mass="30860">MTKTAPLSTKIDLRYNTRKIYLETLANKSDPDYIYRKSNDEEVAKAWERLSSPAVFPISRSDVIRSGKDPRYAVQAPEHFGWPPDSFIGSLQSIHNLHCLDTLRQNLVTNYHYYWGFRFGFSPNIVWEYHLYHCLDMLRQQLMCNADLSVFTYNWRASQSGIFADFTTSEKCVNFDDLLEFNDEWKERMKHKFTRWSSVPRPDPNPFELPPPPDAPLITEKTKWAWINDSSGGWVPVEPIRGFEDREYCLGNIDGSAIEGTGPDSS</sequence>
<comment type="similarity">
    <text evidence="1">Belongs to the ustYa family.</text>
</comment>
<dbReference type="GO" id="GO:0043386">
    <property type="term" value="P:mycotoxin biosynthetic process"/>
    <property type="evidence" value="ECO:0007669"/>
    <property type="project" value="InterPro"/>
</dbReference>
<reference evidence="3" key="1">
    <citation type="journal article" date="2017" name="bioRxiv">
        <title>Conservation of a gene cluster reveals novel cercosporin biosynthetic mechanisms and extends production to the genus Colletotrichum.</title>
        <authorList>
            <person name="de Jonge R."/>
            <person name="Ebert M.K."/>
            <person name="Huitt-Roehl C.R."/>
            <person name="Pal P."/>
            <person name="Suttle J.C."/>
            <person name="Spanner R.E."/>
            <person name="Neubauer J.D."/>
            <person name="Jurick W.M.II."/>
            <person name="Stott K.A."/>
            <person name="Secor G.A."/>
            <person name="Thomma B.P.H.J."/>
            <person name="Van de Peer Y."/>
            <person name="Townsend C.A."/>
            <person name="Bolton M.D."/>
        </authorList>
    </citation>
    <scope>NUCLEOTIDE SEQUENCE [LARGE SCALE GENOMIC DNA]</scope>
    <source>
        <strain evidence="3">CBS538.71</strain>
    </source>
</reference>
<dbReference type="AlphaFoldDB" id="A0A2S6CKB8"/>
<gene>
    <name evidence="2" type="ORF">CBER1_11971</name>
</gene>
<accession>A0A2S6CKB8</accession>
<dbReference type="Proteomes" id="UP000237631">
    <property type="component" value="Unassembled WGS sequence"/>
</dbReference>
<dbReference type="InterPro" id="IPR021765">
    <property type="entry name" value="UstYa-like"/>
</dbReference>
<protein>
    <recommendedName>
        <fullName evidence="4">Tat pathway signal sequence</fullName>
    </recommendedName>
</protein>
<dbReference type="STRING" id="357750.A0A2S6CKB8"/>
<dbReference type="EMBL" id="PNEN01000308">
    <property type="protein sequence ID" value="PPJ60161.1"/>
    <property type="molecule type" value="Genomic_DNA"/>
</dbReference>
<dbReference type="PANTHER" id="PTHR33365:SF14">
    <property type="entry name" value="TAT PATHWAY SIGNAL SEQUENCE"/>
    <property type="match status" value="1"/>
</dbReference>
<evidence type="ECO:0000256" key="1">
    <source>
        <dbReference type="ARBA" id="ARBA00035112"/>
    </source>
</evidence>
<dbReference type="Pfam" id="PF11807">
    <property type="entry name" value="UstYa"/>
    <property type="match status" value="1"/>
</dbReference>
<keyword evidence="3" id="KW-1185">Reference proteome</keyword>
<dbReference type="PANTHER" id="PTHR33365">
    <property type="entry name" value="YALI0B05434P"/>
    <property type="match status" value="1"/>
</dbReference>
<name>A0A2S6CKB8_9PEZI</name>
<dbReference type="OrthoDB" id="3644465at2759"/>
<evidence type="ECO:0000313" key="3">
    <source>
        <dbReference type="Proteomes" id="UP000237631"/>
    </source>
</evidence>
<comment type="caution">
    <text evidence="2">The sequence shown here is derived from an EMBL/GenBank/DDBJ whole genome shotgun (WGS) entry which is preliminary data.</text>
</comment>
<evidence type="ECO:0000313" key="2">
    <source>
        <dbReference type="EMBL" id="PPJ60161.1"/>
    </source>
</evidence>
<proteinExistence type="inferred from homology"/>
<organism evidence="2 3">
    <name type="scientific">Cercospora berteroae</name>
    <dbReference type="NCBI Taxonomy" id="357750"/>
    <lineage>
        <taxon>Eukaryota</taxon>
        <taxon>Fungi</taxon>
        <taxon>Dikarya</taxon>
        <taxon>Ascomycota</taxon>
        <taxon>Pezizomycotina</taxon>
        <taxon>Dothideomycetes</taxon>
        <taxon>Dothideomycetidae</taxon>
        <taxon>Mycosphaerellales</taxon>
        <taxon>Mycosphaerellaceae</taxon>
        <taxon>Cercospora</taxon>
    </lineage>
</organism>
<evidence type="ECO:0008006" key="4">
    <source>
        <dbReference type="Google" id="ProtNLM"/>
    </source>
</evidence>